<evidence type="ECO:0000313" key="3">
    <source>
        <dbReference type="Proteomes" id="UP000077266"/>
    </source>
</evidence>
<organism evidence="2 3">
    <name type="scientific">Exidia glandulosa HHB12029</name>
    <dbReference type="NCBI Taxonomy" id="1314781"/>
    <lineage>
        <taxon>Eukaryota</taxon>
        <taxon>Fungi</taxon>
        <taxon>Dikarya</taxon>
        <taxon>Basidiomycota</taxon>
        <taxon>Agaricomycotina</taxon>
        <taxon>Agaricomycetes</taxon>
        <taxon>Auriculariales</taxon>
        <taxon>Exidiaceae</taxon>
        <taxon>Exidia</taxon>
    </lineage>
</organism>
<name>A0A165PL27_EXIGL</name>
<feature type="compositionally biased region" description="Basic and acidic residues" evidence="1">
    <location>
        <begin position="578"/>
        <end position="593"/>
    </location>
</feature>
<feature type="region of interest" description="Disordered" evidence="1">
    <location>
        <begin position="1"/>
        <end position="60"/>
    </location>
</feature>
<dbReference type="Proteomes" id="UP000077266">
    <property type="component" value="Unassembled WGS sequence"/>
</dbReference>
<feature type="compositionally biased region" description="Polar residues" evidence="1">
    <location>
        <begin position="649"/>
        <end position="662"/>
    </location>
</feature>
<dbReference type="STRING" id="1314781.A0A165PL27"/>
<feature type="compositionally biased region" description="Pro residues" evidence="1">
    <location>
        <begin position="145"/>
        <end position="155"/>
    </location>
</feature>
<feature type="compositionally biased region" description="Basic and acidic residues" evidence="1">
    <location>
        <begin position="110"/>
        <end position="139"/>
    </location>
</feature>
<proteinExistence type="predicted"/>
<dbReference type="AlphaFoldDB" id="A0A165PL27"/>
<evidence type="ECO:0000313" key="2">
    <source>
        <dbReference type="EMBL" id="KZW02329.1"/>
    </source>
</evidence>
<dbReference type="EMBL" id="KV425889">
    <property type="protein sequence ID" value="KZW02329.1"/>
    <property type="molecule type" value="Genomic_DNA"/>
</dbReference>
<dbReference type="OrthoDB" id="2749329at2759"/>
<evidence type="ECO:0000256" key="1">
    <source>
        <dbReference type="SAM" id="MobiDB-lite"/>
    </source>
</evidence>
<feature type="region of interest" description="Disordered" evidence="1">
    <location>
        <begin position="542"/>
        <end position="665"/>
    </location>
</feature>
<keyword evidence="3" id="KW-1185">Reference proteome</keyword>
<feature type="region of interest" description="Disordered" evidence="1">
    <location>
        <begin position="238"/>
        <end position="314"/>
    </location>
</feature>
<gene>
    <name evidence="2" type="ORF">EXIGLDRAFT_760159</name>
</gene>
<feature type="compositionally biased region" description="Polar residues" evidence="1">
    <location>
        <begin position="566"/>
        <end position="575"/>
    </location>
</feature>
<feature type="region of interest" description="Disordered" evidence="1">
    <location>
        <begin position="102"/>
        <end position="159"/>
    </location>
</feature>
<accession>A0A165PL27</accession>
<protein>
    <submittedName>
        <fullName evidence="2">Uncharacterized protein</fullName>
    </submittedName>
</protein>
<dbReference type="InParanoid" id="A0A165PL27"/>
<feature type="compositionally biased region" description="Polar residues" evidence="1">
    <location>
        <begin position="280"/>
        <end position="294"/>
    </location>
</feature>
<sequence>MDSNVPASIPPGSRGTLTSERAGVPEQPPDWGRTPGAKPRSSRKTATDDDDEPGDENSFRAIAAEFFQSTKAEIVDMMAEQAVEIRTTKDLVNQLLTALNDLKNTRGRPKSRDSDQSSQSEHAREQRRAEKQPMREPKSTIEAPLSPPPPSPPPTMAVTGARVDTVNGFTGYFAAIPMDLYRLGGYAFTMPEFLAAQAAIDVPRREMEEHKRWRARAFHAYATEAHKQAKARDIAVARDDKTSAVPRTSTETPIREIPPHTHAPRLTPKREDWGLDHQPTLPQSLYASLPTQRNGRQREPSPIVEPVSAMRSTPMREPVQDAQFTEAQCGNLYGPGVDPMDQRLLLALYTFENKHFSDRLPPKVNGVKMEPPTYAGGGDIATLENFLIKFFKWQMVHGLTDALGFAKALEVMGLCLKGSAERWYATECTLRAESGNDWTFETLIVGLRQRFVHATAKADAKAVYDAICLGPEGVMDLESELNRAAGYLVERPSDYDRRLRFMSALPFAMAQRMIQDGYTAEKSTLPQLVSKAVDLESAAKASAAARDRGTPRTIPVALKQNEERGTYQQTGQSFGRAQFRDRARDRDWNRQQEKPLPPTPYGAGGGNKPFATPPARPGSTFTPRTDPSRSVRGNAAAVEPETDAAESAESPNMDATGTSDNIVPTGDDYQHEITALEKEPGSRDEYDGLGYDERDITGFEIEPDEWLAGEDDQALYERTAWTRMARIVDVEDTAMSDAV</sequence>
<reference evidence="2 3" key="1">
    <citation type="journal article" date="2016" name="Mol. Biol. Evol.">
        <title>Comparative Genomics of Early-Diverging Mushroom-Forming Fungi Provides Insights into the Origins of Lignocellulose Decay Capabilities.</title>
        <authorList>
            <person name="Nagy L.G."/>
            <person name="Riley R."/>
            <person name="Tritt A."/>
            <person name="Adam C."/>
            <person name="Daum C."/>
            <person name="Floudas D."/>
            <person name="Sun H."/>
            <person name="Yadav J.S."/>
            <person name="Pangilinan J."/>
            <person name="Larsson K.H."/>
            <person name="Matsuura K."/>
            <person name="Barry K."/>
            <person name="Labutti K."/>
            <person name="Kuo R."/>
            <person name="Ohm R.A."/>
            <person name="Bhattacharya S.S."/>
            <person name="Shirouzu T."/>
            <person name="Yoshinaga Y."/>
            <person name="Martin F.M."/>
            <person name="Grigoriev I.V."/>
            <person name="Hibbett D.S."/>
        </authorList>
    </citation>
    <scope>NUCLEOTIDE SEQUENCE [LARGE SCALE GENOMIC DNA]</scope>
    <source>
        <strain evidence="2 3">HHB12029</strain>
    </source>
</reference>